<keyword evidence="13" id="KW-0342">GTP-binding</keyword>
<sequence length="727" mass="79268">MGGSSSAGGPAAAAASAGGGGGGAVQERGAATSGALQQPQQQPQQPEEDPNESPEIKALRLKVQDIRIMLFRLAKRLDQNLRGSIVNQVEYRLSLAERIRLTNARSSVVRRASPFDAAREKAEALEEADPEGDLDFKCTVMLLGMSGVGKSATINSLLGEGVVGCNAFEAETKRVRVVTGNVKGVQMRFIDTPGLTPSASMTGKNQRILSQAKAAWKRYKPDIVLYLDRMDFVRRDFGDLPLLRSVTEMFGASMWFNTIVVLTHASTAPPEGPNGQISYDMYANHRSHILQQTIRQAAGDMRLLNPVTYAENHPNCRRNREGEAVLPNGIAWQQNLLLYVFSSKILADTEAVLKIQSATSQMGQMGAGQKIPPLPYLLSNMIQSKAPRKAPEEEREIKSMEEMSGLEEEERKAEMRKRKEYEKMRAEEAKADAENKTQVAVPAPDPALQPTFDSDSNGHRYRFLEAAGGWIVRPFVEAHGVDHDDGVEGFSCEKGSMLRPRDQYLGGVPVNVMAQLQKDKNNFSVNGEAEASVYHRRSIISTGAVEVQTIGGKDMVYTSRLETRVKNHARNKTAAGVTVSRLADNSLPFKGPVAVGFKAEDRLKIVKGLKAILSGGMMSTKTRMGRETAKAANAEIRVKNGENAQRQITVGGSMMHWRRDLLLGGNVSVQAPITEETTMVARSNLNSKGTGQVAIRLTSHDHPALGLSLFVPVLGVLYGKIFGGEVY</sequence>
<feature type="compositionally biased region" description="Basic and acidic residues" evidence="17">
    <location>
        <begin position="389"/>
        <end position="401"/>
    </location>
</feature>
<dbReference type="GO" id="GO:0005525">
    <property type="term" value="F:GTP binding"/>
    <property type="evidence" value="ECO:0007669"/>
    <property type="project" value="UniProtKB-KW"/>
</dbReference>
<dbReference type="InterPro" id="IPR027417">
    <property type="entry name" value="P-loop_NTPase"/>
</dbReference>
<evidence type="ECO:0000256" key="12">
    <source>
        <dbReference type="ARBA" id="ARBA00022989"/>
    </source>
</evidence>
<evidence type="ECO:0000256" key="5">
    <source>
        <dbReference type="ARBA" id="ARBA00022692"/>
    </source>
</evidence>
<keyword evidence="10" id="KW-0460">Magnesium</keyword>
<dbReference type="InterPro" id="IPR006703">
    <property type="entry name" value="G_AIG1"/>
</dbReference>
<dbReference type="Gene3D" id="3.40.50.300">
    <property type="entry name" value="P-loop containing nucleotide triphosphate hydrolases"/>
    <property type="match status" value="1"/>
</dbReference>
<proteinExistence type="inferred from homology"/>
<evidence type="ECO:0000256" key="9">
    <source>
        <dbReference type="ARBA" id="ARBA00022805"/>
    </source>
</evidence>
<keyword evidence="7" id="KW-0547">Nucleotide-binding</keyword>
<reference evidence="19" key="1">
    <citation type="submission" date="2021-01" db="EMBL/GenBank/DDBJ databases">
        <authorList>
            <person name="Corre E."/>
            <person name="Pelletier E."/>
            <person name="Niang G."/>
            <person name="Scheremetjew M."/>
            <person name="Finn R."/>
            <person name="Kale V."/>
            <person name="Holt S."/>
            <person name="Cochrane G."/>
            <person name="Meng A."/>
            <person name="Brown T."/>
            <person name="Cohen L."/>
        </authorList>
    </citation>
    <scope>NUCLEOTIDE SEQUENCE</scope>
    <source>
        <strain evidence="19">PLY429</strain>
    </source>
</reference>
<evidence type="ECO:0000256" key="16">
    <source>
        <dbReference type="ARBA" id="ARBA00023775"/>
    </source>
</evidence>
<evidence type="ECO:0000256" key="2">
    <source>
        <dbReference type="ARBA" id="ARBA00022448"/>
    </source>
</evidence>
<comment type="cofactor">
    <cofactor evidence="1">
        <name>Mg(2+)</name>
        <dbReference type="ChEBI" id="CHEBI:18420"/>
    </cofactor>
</comment>
<keyword evidence="3" id="KW-0150">Chloroplast</keyword>
<dbReference type="GO" id="GO:0046872">
    <property type="term" value="F:metal ion binding"/>
    <property type="evidence" value="ECO:0007669"/>
    <property type="project" value="UniProtKB-KW"/>
</dbReference>
<keyword evidence="14" id="KW-0472">Membrane</keyword>
<dbReference type="GO" id="GO:0009707">
    <property type="term" value="C:chloroplast outer membrane"/>
    <property type="evidence" value="ECO:0007669"/>
    <property type="project" value="UniProtKB-SubCell"/>
</dbReference>
<dbReference type="PANTHER" id="PTHR10903">
    <property type="entry name" value="GTPASE, IMAP FAMILY MEMBER-RELATED"/>
    <property type="match status" value="1"/>
</dbReference>
<keyword evidence="6" id="KW-0479">Metal-binding</keyword>
<evidence type="ECO:0000256" key="6">
    <source>
        <dbReference type="ARBA" id="ARBA00022723"/>
    </source>
</evidence>
<dbReference type="InterPro" id="IPR045058">
    <property type="entry name" value="GIMA/IAN/Toc"/>
</dbReference>
<dbReference type="PROSITE" id="PS51720">
    <property type="entry name" value="G_AIG1"/>
    <property type="match status" value="1"/>
</dbReference>
<gene>
    <name evidence="19" type="ORF">TCHU04912_LOCUS9986</name>
</gene>
<dbReference type="AlphaFoldDB" id="A0A7S1SSR1"/>
<evidence type="ECO:0000256" key="17">
    <source>
        <dbReference type="SAM" id="MobiDB-lite"/>
    </source>
</evidence>
<dbReference type="EMBL" id="HBGG01019319">
    <property type="protein sequence ID" value="CAD9207750.1"/>
    <property type="molecule type" value="Transcribed_RNA"/>
</dbReference>
<feature type="compositionally biased region" description="Low complexity" evidence="17">
    <location>
        <begin position="7"/>
        <end position="16"/>
    </location>
</feature>
<evidence type="ECO:0000259" key="18">
    <source>
        <dbReference type="PROSITE" id="PS51720"/>
    </source>
</evidence>
<accession>A0A7S1SSR1</accession>
<evidence type="ECO:0000256" key="13">
    <source>
        <dbReference type="ARBA" id="ARBA00023134"/>
    </source>
</evidence>
<organism evidence="19">
    <name type="scientific">Tetraselmis chuii</name>
    <dbReference type="NCBI Taxonomy" id="63592"/>
    <lineage>
        <taxon>Eukaryota</taxon>
        <taxon>Viridiplantae</taxon>
        <taxon>Chlorophyta</taxon>
        <taxon>core chlorophytes</taxon>
        <taxon>Chlorodendrophyceae</taxon>
        <taxon>Chlorodendrales</taxon>
        <taxon>Chlorodendraceae</taxon>
        <taxon>Tetraselmis</taxon>
    </lineage>
</organism>
<feature type="region of interest" description="Disordered" evidence="17">
    <location>
        <begin position="1"/>
        <end position="55"/>
    </location>
</feature>
<dbReference type="GO" id="GO:0045036">
    <property type="term" value="P:protein targeting to chloroplast"/>
    <property type="evidence" value="ECO:0007669"/>
    <property type="project" value="TreeGrafter"/>
</dbReference>
<evidence type="ECO:0000256" key="1">
    <source>
        <dbReference type="ARBA" id="ARBA00001946"/>
    </source>
</evidence>
<dbReference type="GO" id="GO:0015031">
    <property type="term" value="P:protein transport"/>
    <property type="evidence" value="ECO:0007669"/>
    <property type="project" value="UniProtKB-KW"/>
</dbReference>
<keyword evidence="9" id="KW-1002">Plastid outer membrane</keyword>
<keyword evidence="12" id="KW-1133">Transmembrane helix</keyword>
<name>A0A7S1SSR1_9CHLO</name>
<keyword evidence="5" id="KW-0812">Transmembrane</keyword>
<evidence type="ECO:0000313" key="19">
    <source>
        <dbReference type="EMBL" id="CAD9207750.1"/>
    </source>
</evidence>
<dbReference type="Pfam" id="PF11886">
    <property type="entry name" value="TOC159_MAD"/>
    <property type="match status" value="1"/>
</dbReference>
<keyword evidence="8" id="KW-0378">Hydrolase</keyword>
<feature type="domain" description="AIG1-type G" evidence="18">
    <location>
        <begin position="135"/>
        <end position="363"/>
    </location>
</feature>
<evidence type="ECO:0000256" key="10">
    <source>
        <dbReference type="ARBA" id="ARBA00022842"/>
    </source>
</evidence>
<dbReference type="Pfam" id="PF04548">
    <property type="entry name" value="AIG1"/>
    <property type="match status" value="1"/>
</dbReference>
<evidence type="ECO:0000256" key="14">
    <source>
        <dbReference type="ARBA" id="ARBA00023136"/>
    </source>
</evidence>
<comment type="similarity">
    <text evidence="16">Belongs to the TRAFAC class TrmE-Era-EngA-EngB-Septin-like GTPase superfamily. AIG1/Toc34/Toc159-like paraseptin GTPase family. TOC159 subfamily.</text>
</comment>
<feature type="region of interest" description="Disordered" evidence="17">
    <location>
        <begin position="428"/>
        <end position="454"/>
    </location>
</feature>
<comment type="subcellular location">
    <subcellularLocation>
        <location evidence="15">Plastid</location>
        <location evidence="15">Chloroplast outer membrane</location>
        <topology evidence="15">Single-pass membrane protein</topology>
    </subcellularLocation>
</comment>
<dbReference type="SUPFAM" id="SSF52540">
    <property type="entry name" value="P-loop containing nucleoside triphosphate hydrolases"/>
    <property type="match status" value="1"/>
</dbReference>
<dbReference type="GO" id="GO:0016787">
    <property type="term" value="F:hydrolase activity"/>
    <property type="evidence" value="ECO:0007669"/>
    <property type="project" value="UniProtKB-KW"/>
</dbReference>
<keyword evidence="11" id="KW-0653">Protein transport</keyword>
<dbReference type="InterPro" id="IPR024283">
    <property type="entry name" value="TOC159_MAD"/>
</dbReference>
<evidence type="ECO:0000256" key="3">
    <source>
        <dbReference type="ARBA" id="ARBA00022528"/>
    </source>
</evidence>
<evidence type="ECO:0000256" key="11">
    <source>
        <dbReference type="ARBA" id="ARBA00022927"/>
    </source>
</evidence>
<feature type="region of interest" description="Disordered" evidence="17">
    <location>
        <begin position="386"/>
        <end position="411"/>
    </location>
</feature>
<evidence type="ECO:0000256" key="4">
    <source>
        <dbReference type="ARBA" id="ARBA00022640"/>
    </source>
</evidence>
<evidence type="ECO:0000256" key="7">
    <source>
        <dbReference type="ARBA" id="ARBA00022741"/>
    </source>
</evidence>
<dbReference type="PANTHER" id="PTHR10903:SF135">
    <property type="entry name" value="TRANSLOCASE OF CHLOROPLAST 120, CHLOROPLASTIC-RELATED"/>
    <property type="match status" value="1"/>
</dbReference>
<keyword evidence="4" id="KW-0934">Plastid</keyword>
<keyword evidence="2" id="KW-0813">Transport</keyword>
<evidence type="ECO:0000256" key="15">
    <source>
        <dbReference type="ARBA" id="ARBA00023766"/>
    </source>
</evidence>
<protein>
    <recommendedName>
        <fullName evidence="18">AIG1-type G domain-containing protein</fullName>
    </recommendedName>
</protein>
<evidence type="ECO:0000256" key="8">
    <source>
        <dbReference type="ARBA" id="ARBA00022801"/>
    </source>
</evidence>